<keyword evidence="1" id="KW-1133">Transmembrane helix</keyword>
<protein>
    <submittedName>
        <fullName evidence="2">Uncharacterized protein</fullName>
    </submittedName>
</protein>
<evidence type="ECO:0000256" key="1">
    <source>
        <dbReference type="SAM" id="Phobius"/>
    </source>
</evidence>
<keyword evidence="1" id="KW-0472">Membrane</keyword>
<dbReference type="Proteomes" id="UP000247569">
    <property type="component" value="Unassembled WGS sequence"/>
</dbReference>
<keyword evidence="1" id="KW-0812">Transmembrane</keyword>
<accession>A0A318JUX5</accession>
<proteinExistence type="predicted"/>
<organism evidence="2 3">
    <name type="scientific">Nocardia tenerifensis</name>
    <dbReference type="NCBI Taxonomy" id="228006"/>
    <lineage>
        <taxon>Bacteria</taxon>
        <taxon>Bacillati</taxon>
        <taxon>Actinomycetota</taxon>
        <taxon>Actinomycetes</taxon>
        <taxon>Mycobacteriales</taxon>
        <taxon>Nocardiaceae</taxon>
        <taxon>Nocardia</taxon>
    </lineage>
</organism>
<gene>
    <name evidence="2" type="ORF">DFR70_11531</name>
</gene>
<dbReference type="AlphaFoldDB" id="A0A318JUX5"/>
<sequence>MAEVAAVTLLELFVGIALPILRSMNRFGD</sequence>
<comment type="caution">
    <text evidence="2">The sequence shown here is derived from an EMBL/GenBank/DDBJ whole genome shotgun (WGS) entry which is preliminary data.</text>
</comment>
<evidence type="ECO:0000313" key="2">
    <source>
        <dbReference type="EMBL" id="PXX58058.1"/>
    </source>
</evidence>
<keyword evidence="3" id="KW-1185">Reference proteome</keyword>
<name>A0A318JUX5_9NOCA</name>
<reference evidence="2 3" key="1">
    <citation type="submission" date="2018-05" db="EMBL/GenBank/DDBJ databases">
        <title>Genomic Encyclopedia of Type Strains, Phase IV (KMG-IV): sequencing the most valuable type-strain genomes for metagenomic binning, comparative biology and taxonomic classification.</title>
        <authorList>
            <person name="Goeker M."/>
        </authorList>
    </citation>
    <scope>NUCLEOTIDE SEQUENCE [LARGE SCALE GENOMIC DNA]</scope>
    <source>
        <strain evidence="2 3">DSM 44704</strain>
    </source>
</reference>
<feature type="transmembrane region" description="Helical" evidence="1">
    <location>
        <begin position="6"/>
        <end position="24"/>
    </location>
</feature>
<dbReference type="EMBL" id="QJKF01000015">
    <property type="protein sequence ID" value="PXX58058.1"/>
    <property type="molecule type" value="Genomic_DNA"/>
</dbReference>
<evidence type="ECO:0000313" key="3">
    <source>
        <dbReference type="Proteomes" id="UP000247569"/>
    </source>
</evidence>